<accession>A0A1Q9R689</accession>
<comment type="caution">
    <text evidence="1">The sequence shown here is derived from an EMBL/GenBank/DDBJ whole genome shotgun (WGS) entry which is preliminary data.</text>
</comment>
<proteinExistence type="predicted"/>
<gene>
    <name evidence="1" type="ORF">PSEMO_22700</name>
</gene>
<sequence>MKKMVPDPPAPPRRKTANVHFGTCAGAHPHIFAVCPDADIEDALAHLSAAITSAFESNAQLCDMLSRPLADKAWATWQSLEICQALTEALRKGTACPQIES</sequence>
<dbReference type="OrthoDB" id="7018584at2"/>
<name>A0A1Q9R689_PSEPU</name>
<evidence type="ECO:0000313" key="1">
    <source>
        <dbReference type="EMBL" id="OLS62916.1"/>
    </source>
</evidence>
<dbReference type="RefSeq" id="WP_075803201.1">
    <property type="nucleotide sequence ID" value="NZ_MKZO01000017.1"/>
</dbReference>
<dbReference type="AlphaFoldDB" id="A0A1Q9R689"/>
<dbReference type="Proteomes" id="UP000186736">
    <property type="component" value="Unassembled WGS sequence"/>
</dbReference>
<evidence type="ECO:0008006" key="3">
    <source>
        <dbReference type="Google" id="ProtNLM"/>
    </source>
</evidence>
<evidence type="ECO:0000313" key="2">
    <source>
        <dbReference type="Proteomes" id="UP000186736"/>
    </source>
</evidence>
<protein>
    <recommendedName>
        <fullName evidence="3">DUF3077 domain-containing protein</fullName>
    </recommendedName>
</protein>
<dbReference type="EMBL" id="MKZO01000017">
    <property type="protein sequence ID" value="OLS62916.1"/>
    <property type="molecule type" value="Genomic_DNA"/>
</dbReference>
<organism evidence="1 2">
    <name type="scientific">Pseudomonas putida</name>
    <name type="common">Arthrobacter siderocapsulatus</name>
    <dbReference type="NCBI Taxonomy" id="303"/>
    <lineage>
        <taxon>Bacteria</taxon>
        <taxon>Pseudomonadati</taxon>
        <taxon>Pseudomonadota</taxon>
        <taxon>Gammaproteobacteria</taxon>
        <taxon>Pseudomonadales</taxon>
        <taxon>Pseudomonadaceae</taxon>
        <taxon>Pseudomonas</taxon>
    </lineage>
</organism>
<reference evidence="1 2" key="1">
    <citation type="submission" date="2016-10" db="EMBL/GenBank/DDBJ databases">
        <title>Genome Sequence of Pseudomonas putida GM4FR.</title>
        <authorList>
            <person name="Poehlein A."/>
            <person name="Wemheuer F."/>
            <person name="Hollensteiner J."/>
            <person name="Wemheuer B."/>
        </authorList>
    </citation>
    <scope>NUCLEOTIDE SEQUENCE [LARGE SCALE GENOMIC DNA]</scope>
    <source>
        <strain evidence="1 2">GM4FR</strain>
    </source>
</reference>